<evidence type="ECO:0000256" key="3">
    <source>
        <dbReference type="ARBA" id="ARBA00010895"/>
    </source>
</evidence>
<comment type="similarity">
    <text evidence="3">Belongs to the RRG9 family.</text>
</comment>
<gene>
    <name evidence="6" type="ORF">KABA2_03S07084</name>
</gene>
<organism evidence="6 7">
    <name type="scientific">Maudiozyma barnettii</name>
    <dbReference type="NCBI Taxonomy" id="61262"/>
    <lineage>
        <taxon>Eukaryota</taxon>
        <taxon>Fungi</taxon>
        <taxon>Dikarya</taxon>
        <taxon>Ascomycota</taxon>
        <taxon>Saccharomycotina</taxon>
        <taxon>Saccharomycetes</taxon>
        <taxon>Saccharomycetales</taxon>
        <taxon>Saccharomycetaceae</taxon>
        <taxon>Maudiozyma</taxon>
    </lineage>
</organism>
<dbReference type="GO" id="GO:0005634">
    <property type="term" value="C:nucleus"/>
    <property type="evidence" value="ECO:0007669"/>
    <property type="project" value="TreeGrafter"/>
</dbReference>
<proteinExistence type="inferred from homology"/>
<feature type="region of interest" description="Disordered" evidence="5">
    <location>
        <begin position="168"/>
        <end position="193"/>
    </location>
</feature>
<reference evidence="6 7" key="1">
    <citation type="submission" date="2020-05" db="EMBL/GenBank/DDBJ databases">
        <authorList>
            <person name="Casaregola S."/>
            <person name="Devillers H."/>
            <person name="Grondin C."/>
        </authorList>
    </citation>
    <scope>NUCLEOTIDE SEQUENCE [LARGE SCALE GENOMIC DNA]</scope>
    <source>
        <strain evidence="6 7">CLIB 1767</strain>
    </source>
</reference>
<dbReference type="InterPro" id="IPR010487">
    <property type="entry name" value="NGRN/Rrg9"/>
</dbReference>
<evidence type="ECO:0000256" key="1">
    <source>
        <dbReference type="ARBA" id="ARBA00003548"/>
    </source>
</evidence>
<dbReference type="AlphaFoldDB" id="A0A8H2VE43"/>
<evidence type="ECO:0000256" key="4">
    <source>
        <dbReference type="ARBA" id="ARBA00013566"/>
    </source>
</evidence>
<dbReference type="Pfam" id="PF06413">
    <property type="entry name" value="Neugrin"/>
    <property type="match status" value="1"/>
</dbReference>
<dbReference type="Proteomes" id="UP000644660">
    <property type="component" value="Unassembled WGS sequence"/>
</dbReference>
<sequence>MQRIDLLRITVRSFHVRRELSSSNPRNKSAKKVIEFLTGNANKVGSNQKDKVIPLWKQRDETTKKKIKGERWNPSKRLSREGMDNVRLLKQQMPHLTASDLGAHFKISPDAIRRILKSNFKQTEEESINIQKRWKKRGEMIKQLHENKSLELEQDEIPITRKIRLHFNSRSNTMEKTGIKRQSAPNNESQKSKKIDKLSLLNKVIDNN</sequence>
<evidence type="ECO:0000313" key="7">
    <source>
        <dbReference type="Proteomes" id="UP000644660"/>
    </source>
</evidence>
<comment type="function">
    <text evidence="1">Required for respiratory activity and maintenance and expression of the mitochondrial genome.</text>
</comment>
<dbReference type="PANTHER" id="PTHR13475">
    <property type="entry name" value="NEUGRIN"/>
    <property type="match status" value="1"/>
</dbReference>
<name>A0A8H2VE43_9SACH</name>
<dbReference type="RefSeq" id="XP_041405706.1">
    <property type="nucleotide sequence ID" value="XM_041549772.1"/>
</dbReference>
<protein>
    <recommendedName>
        <fullName evidence="4">Required for respiratory growth protein 9, mitochondrial</fullName>
    </recommendedName>
</protein>
<dbReference type="EMBL" id="CAEFZW010000003">
    <property type="protein sequence ID" value="CAB4253861.1"/>
    <property type="molecule type" value="Genomic_DNA"/>
</dbReference>
<accession>A0A8H2VE43</accession>
<evidence type="ECO:0000313" key="6">
    <source>
        <dbReference type="EMBL" id="CAB4253861.1"/>
    </source>
</evidence>
<keyword evidence="7" id="KW-1185">Reference proteome</keyword>
<evidence type="ECO:0000256" key="5">
    <source>
        <dbReference type="SAM" id="MobiDB-lite"/>
    </source>
</evidence>
<comment type="caution">
    <text evidence="6">The sequence shown here is derived from an EMBL/GenBank/DDBJ whole genome shotgun (WGS) entry which is preliminary data.</text>
</comment>
<dbReference type="OrthoDB" id="5578174at2759"/>
<dbReference type="GO" id="GO:0005739">
    <property type="term" value="C:mitochondrion"/>
    <property type="evidence" value="ECO:0007669"/>
    <property type="project" value="UniProtKB-SubCell"/>
</dbReference>
<comment type="subcellular location">
    <subcellularLocation>
        <location evidence="2">Mitochondrion</location>
    </subcellularLocation>
</comment>
<dbReference type="GeneID" id="64856836"/>
<dbReference type="PANTHER" id="PTHR13475:SF3">
    <property type="entry name" value="NEUGRIN"/>
    <property type="match status" value="1"/>
</dbReference>
<evidence type="ECO:0000256" key="2">
    <source>
        <dbReference type="ARBA" id="ARBA00004173"/>
    </source>
</evidence>